<name>A0A671W855_SPAAU</name>
<dbReference type="Ensembl" id="ENSSAUT00010037141.1">
    <property type="protein sequence ID" value="ENSSAUP00010035253.1"/>
    <property type="gene ID" value="ENSSAUG00010014925.1"/>
</dbReference>
<reference evidence="8" key="3">
    <citation type="submission" date="2025-09" db="UniProtKB">
        <authorList>
            <consortium name="Ensembl"/>
        </authorList>
    </citation>
    <scope>IDENTIFICATION</scope>
</reference>
<evidence type="ECO:0000313" key="9">
    <source>
        <dbReference type="Proteomes" id="UP000472265"/>
    </source>
</evidence>
<evidence type="ECO:0008006" key="10">
    <source>
        <dbReference type="Google" id="ProtNLM"/>
    </source>
</evidence>
<dbReference type="InParanoid" id="A0A671W855"/>
<feature type="compositionally biased region" description="Polar residues" evidence="7">
    <location>
        <begin position="32"/>
        <end position="42"/>
    </location>
</feature>
<keyword evidence="5" id="KW-0206">Cytoskeleton</keyword>
<gene>
    <name evidence="8" type="primary">tmsb1</name>
</gene>
<dbReference type="GeneTree" id="ENSGT01150000289373"/>
<dbReference type="GO" id="GO:0003785">
    <property type="term" value="F:actin monomer binding"/>
    <property type="evidence" value="ECO:0007669"/>
    <property type="project" value="InterPro"/>
</dbReference>
<dbReference type="Pfam" id="PF01290">
    <property type="entry name" value="Thymosin"/>
    <property type="match status" value="1"/>
</dbReference>
<feature type="compositionally biased region" description="Basic and acidic residues" evidence="7">
    <location>
        <begin position="44"/>
        <end position="55"/>
    </location>
</feature>
<protein>
    <recommendedName>
        <fullName evidence="10">Thymosin beta</fullName>
    </recommendedName>
</protein>
<evidence type="ECO:0000256" key="1">
    <source>
        <dbReference type="ARBA" id="ARBA00004245"/>
    </source>
</evidence>
<organism evidence="8 9">
    <name type="scientific">Sparus aurata</name>
    <name type="common">Gilthead sea bream</name>
    <dbReference type="NCBI Taxonomy" id="8175"/>
    <lineage>
        <taxon>Eukaryota</taxon>
        <taxon>Metazoa</taxon>
        <taxon>Chordata</taxon>
        <taxon>Craniata</taxon>
        <taxon>Vertebrata</taxon>
        <taxon>Euteleostomi</taxon>
        <taxon>Actinopterygii</taxon>
        <taxon>Neopterygii</taxon>
        <taxon>Teleostei</taxon>
        <taxon>Neoteleostei</taxon>
        <taxon>Acanthomorphata</taxon>
        <taxon>Eupercaria</taxon>
        <taxon>Spariformes</taxon>
        <taxon>Sparidae</taxon>
        <taxon>Sparus</taxon>
    </lineage>
</organism>
<evidence type="ECO:0000313" key="8">
    <source>
        <dbReference type="Ensembl" id="ENSSAUP00010035253.1"/>
    </source>
</evidence>
<sequence length="55" mass="6421">MLILQNSKMGDKPDLKEVENYDKKKLRKTTTQEKNTQPTQEIIDQEKKAMQEAGQ</sequence>
<evidence type="ECO:0000256" key="6">
    <source>
        <dbReference type="ARBA" id="ARBA00025497"/>
    </source>
</evidence>
<dbReference type="PANTHER" id="PTHR12021:SF10">
    <property type="entry name" value="THYMOSIN BETA-10"/>
    <property type="match status" value="1"/>
</dbReference>
<keyword evidence="3" id="KW-0963">Cytoplasm</keyword>
<dbReference type="FunFam" id="1.20.5.520:FF:000001">
    <property type="entry name" value="Thymosin beta"/>
    <property type="match status" value="1"/>
</dbReference>
<dbReference type="OMA" id="CKKMRIP"/>
<dbReference type="AlphaFoldDB" id="A0A671W855"/>
<evidence type="ECO:0000256" key="7">
    <source>
        <dbReference type="SAM" id="MobiDB-lite"/>
    </source>
</evidence>
<comment type="function">
    <text evidence="6">Plays an important role in the organization of the cytoskeleton. Binds to and sequesters actin monomers (G actin) and therefore inhibits actin polymerization.</text>
</comment>
<feature type="compositionally biased region" description="Basic and acidic residues" evidence="7">
    <location>
        <begin position="9"/>
        <end position="23"/>
    </location>
</feature>
<dbReference type="PANTHER" id="PTHR12021">
    <property type="entry name" value="THYMOSIN BETA"/>
    <property type="match status" value="1"/>
</dbReference>
<accession>A0A671W855</accession>
<keyword evidence="4" id="KW-0009">Actin-binding</keyword>
<comment type="subcellular location">
    <subcellularLocation>
        <location evidence="1">Cytoplasm</location>
        <location evidence="1">Cytoskeleton</location>
    </subcellularLocation>
</comment>
<dbReference type="GO" id="GO:0005737">
    <property type="term" value="C:cytoplasm"/>
    <property type="evidence" value="ECO:0007669"/>
    <property type="project" value="TreeGrafter"/>
</dbReference>
<comment type="similarity">
    <text evidence="2">Belongs to the thymosin beta family.</text>
</comment>
<dbReference type="Proteomes" id="UP000472265">
    <property type="component" value="Chromosome 18"/>
</dbReference>
<dbReference type="InterPro" id="IPR001152">
    <property type="entry name" value="Beta-thymosin"/>
</dbReference>
<reference evidence="8" key="2">
    <citation type="submission" date="2025-08" db="UniProtKB">
        <authorList>
            <consortium name="Ensembl"/>
        </authorList>
    </citation>
    <scope>IDENTIFICATION</scope>
</reference>
<reference evidence="8" key="1">
    <citation type="submission" date="2021-04" db="EMBL/GenBank/DDBJ databases">
        <authorList>
            <consortium name="Wellcome Sanger Institute Data Sharing"/>
        </authorList>
    </citation>
    <scope>NUCLEOTIDE SEQUENCE [LARGE SCALE GENOMIC DNA]</scope>
</reference>
<proteinExistence type="inferred from homology"/>
<evidence type="ECO:0000256" key="5">
    <source>
        <dbReference type="ARBA" id="ARBA00023212"/>
    </source>
</evidence>
<dbReference type="GO" id="GO:0007015">
    <property type="term" value="P:actin filament organization"/>
    <property type="evidence" value="ECO:0007669"/>
    <property type="project" value="InterPro"/>
</dbReference>
<dbReference type="SMART" id="SM00152">
    <property type="entry name" value="THY"/>
    <property type="match status" value="1"/>
</dbReference>
<keyword evidence="9" id="KW-1185">Reference proteome</keyword>
<dbReference type="InterPro" id="IPR038386">
    <property type="entry name" value="Beta-thymosin_sf"/>
</dbReference>
<dbReference type="GO" id="GO:0005856">
    <property type="term" value="C:cytoskeleton"/>
    <property type="evidence" value="ECO:0007669"/>
    <property type="project" value="UniProtKB-SubCell"/>
</dbReference>
<evidence type="ECO:0000256" key="2">
    <source>
        <dbReference type="ARBA" id="ARBA00009511"/>
    </source>
</evidence>
<dbReference type="Gene3D" id="1.20.5.520">
    <property type="entry name" value="Single helix bin"/>
    <property type="match status" value="1"/>
</dbReference>
<evidence type="ECO:0000256" key="3">
    <source>
        <dbReference type="ARBA" id="ARBA00022490"/>
    </source>
</evidence>
<dbReference type="GO" id="GO:0030334">
    <property type="term" value="P:regulation of cell migration"/>
    <property type="evidence" value="ECO:0007669"/>
    <property type="project" value="TreeGrafter"/>
</dbReference>
<feature type="region of interest" description="Disordered" evidence="7">
    <location>
        <begin position="1"/>
        <end position="55"/>
    </location>
</feature>
<evidence type="ECO:0000256" key="4">
    <source>
        <dbReference type="ARBA" id="ARBA00023203"/>
    </source>
</evidence>